<dbReference type="GO" id="GO:0005737">
    <property type="term" value="C:cytoplasm"/>
    <property type="evidence" value="ECO:0007669"/>
    <property type="project" value="TreeGrafter"/>
</dbReference>
<comment type="subcellular location">
    <subcellularLocation>
        <location evidence="1">Membrane</location>
        <topology evidence="1">Single-pass type II membrane protein</topology>
    </subcellularLocation>
</comment>
<dbReference type="SUPFAM" id="SSF63737">
    <property type="entry name" value="Leukotriene A4 hydrolase N-terminal domain"/>
    <property type="match status" value="1"/>
</dbReference>
<dbReference type="CDD" id="cd09601">
    <property type="entry name" value="M1_APN-Q_like"/>
    <property type="match status" value="1"/>
</dbReference>
<dbReference type="Proteomes" id="UP001178508">
    <property type="component" value="Chromosome 5"/>
</dbReference>
<feature type="domain" description="Aminopeptidase N-like N-terminal" evidence="20">
    <location>
        <begin position="67"/>
        <end position="274"/>
    </location>
</feature>
<evidence type="ECO:0000313" key="22">
    <source>
        <dbReference type="Proteomes" id="UP001178508"/>
    </source>
</evidence>
<feature type="active site" description="Proton acceptor" evidence="14">
    <location>
        <position position="383"/>
    </location>
</feature>
<dbReference type="Pfam" id="PF17900">
    <property type="entry name" value="Peptidase_M1_N"/>
    <property type="match status" value="1"/>
</dbReference>
<feature type="domain" description="Peptidase M1 membrane alanine aminopeptidase" evidence="18">
    <location>
        <begin position="310"/>
        <end position="535"/>
    </location>
</feature>
<evidence type="ECO:0000256" key="9">
    <source>
        <dbReference type="ARBA" id="ARBA00022968"/>
    </source>
</evidence>
<evidence type="ECO:0000259" key="18">
    <source>
        <dbReference type="Pfam" id="PF01433"/>
    </source>
</evidence>
<organism evidence="21 22">
    <name type="scientific">Xyrichtys novacula</name>
    <name type="common">Pearly razorfish</name>
    <name type="synonym">Hemipteronotus novacula</name>
    <dbReference type="NCBI Taxonomy" id="13765"/>
    <lineage>
        <taxon>Eukaryota</taxon>
        <taxon>Metazoa</taxon>
        <taxon>Chordata</taxon>
        <taxon>Craniata</taxon>
        <taxon>Vertebrata</taxon>
        <taxon>Euteleostomi</taxon>
        <taxon>Actinopterygii</taxon>
        <taxon>Neopterygii</taxon>
        <taxon>Teleostei</taxon>
        <taxon>Neoteleostei</taxon>
        <taxon>Acanthomorphata</taxon>
        <taxon>Eupercaria</taxon>
        <taxon>Labriformes</taxon>
        <taxon>Labridae</taxon>
        <taxon>Xyrichtys</taxon>
    </lineage>
</organism>
<keyword evidence="10 17" id="KW-1133">Transmembrane helix</keyword>
<dbReference type="InterPro" id="IPR050344">
    <property type="entry name" value="Peptidase_M1_aminopeptidases"/>
</dbReference>
<proteinExistence type="inferred from homology"/>
<evidence type="ECO:0000256" key="2">
    <source>
        <dbReference type="ARBA" id="ARBA00010136"/>
    </source>
</evidence>
<dbReference type="Gene3D" id="1.25.50.20">
    <property type="match status" value="1"/>
</dbReference>
<dbReference type="FunFam" id="1.25.50.20:FF:000012">
    <property type="entry name" value="Aminopeptidase N"/>
    <property type="match status" value="1"/>
</dbReference>
<keyword evidence="12 17" id="KW-0472">Membrane</keyword>
<dbReference type="Gene3D" id="2.60.40.1730">
    <property type="entry name" value="tricorn interacting facor f3 domain"/>
    <property type="match status" value="1"/>
</dbReference>
<evidence type="ECO:0000256" key="3">
    <source>
        <dbReference type="ARBA" id="ARBA00022438"/>
    </source>
</evidence>
<dbReference type="SUPFAM" id="SSF55486">
    <property type="entry name" value="Metalloproteases ('zincins'), catalytic domain"/>
    <property type="match status" value="1"/>
</dbReference>
<feature type="domain" description="ERAP1-like C-terminal" evidence="19">
    <location>
        <begin position="606"/>
        <end position="922"/>
    </location>
</feature>
<feature type="site" description="Transition state stabilizer" evidence="16">
    <location>
        <position position="471"/>
    </location>
</feature>
<dbReference type="FunFam" id="1.10.390.10:FF:000016">
    <property type="entry name" value="Glutamyl aminopeptidase"/>
    <property type="match status" value="1"/>
</dbReference>
<keyword evidence="13" id="KW-0325">Glycoprotein</keyword>
<gene>
    <name evidence="21" type="ORF">XNOV1_A024554</name>
</gene>
<keyword evidence="4 17" id="KW-0645">Protease</keyword>
<dbReference type="FunFam" id="2.60.40.1730:FF:000013">
    <property type="entry name" value="Aminopeptidase"/>
    <property type="match status" value="1"/>
</dbReference>
<evidence type="ECO:0000256" key="12">
    <source>
        <dbReference type="ARBA" id="ARBA00023136"/>
    </source>
</evidence>
<evidence type="ECO:0000256" key="6">
    <source>
        <dbReference type="ARBA" id="ARBA00022723"/>
    </source>
</evidence>
<keyword evidence="8 15" id="KW-0862">Zinc</keyword>
<dbReference type="GO" id="GO:0070006">
    <property type="term" value="F:metalloaminopeptidase activity"/>
    <property type="evidence" value="ECO:0007669"/>
    <property type="project" value="TreeGrafter"/>
</dbReference>
<feature type="binding site" evidence="15">
    <location>
        <position position="382"/>
    </location>
    <ligand>
        <name>Zn(2+)</name>
        <dbReference type="ChEBI" id="CHEBI:29105"/>
        <note>catalytic</note>
    </ligand>
</feature>
<dbReference type="GO" id="GO:0006508">
    <property type="term" value="P:proteolysis"/>
    <property type="evidence" value="ECO:0007669"/>
    <property type="project" value="UniProtKB-KW"/>
</dbReference>
<evidence type="ECO:0000256" key="11">
    <source>
        <dbReference type="ARBA" id="ARBA00023049"/>
    </source>
</evidence>
<evidence type="ECO:0000256" key="4">
    <source>
        <dbReference type="ARBA" id="ARBA00022670"/>
    </source>
</evidence>
<feature type="binding site" evidence="15">
    <location>
        <position position="386"/>
    </location>
    <ligand>
        <name>Zn(2+)</name>
        <dbReference type="ChEBI" id="CHEBI:29105"/>
        <note>catalytic</note>
    </ligand>
</feature>
<keyword evidence="3 17" id="KW-0031">Aminopeptidase</keyword>
<keyword evidence="7 17" id="KW-0378">Hydrolase</keyword>
<dbReference type="EMBL" id="OY660868">
    <property type="protein sequence ID" value="CAJ1057506.1"/>
    <property type="molecule type" value="Genomic_DNA"/>
</dbReference>
<keyword evidence="6 15" id="KW-0479">Metal-binding</keyword>
<evidence type="ECO:0000256" key="14">
    <source>
        <dbReference type="PIRSR" id="PIRSR634016-1"/>
    </source>
</evidence>
<dbReference type="GO" id="GO:0043171">
    <property type="term" value="P:peptide catabolic process"/>
    <property type="evidence" value="ECO:0007669"/>
    <property type="project" value="TreeGrafter"/>
</dbReference>
<evidence type="ECO:0000256" key="13">
    <source>
        <dbReference type="ARBA" id="ARBA00023180"/>
    </source>
</evidence>
<dbReference type="InterPro" id="IPR001930">
    <property type="entry name" value="Peptidase_M1"/>
</dbReference>
<evidence type="ECO:0000256" key="17">
    <source>
        <dbReference type="RuleBase" id="RU364040"/>
    </source>
</evidence>
<evidence type="ECO:0000256" key="16">
    <source>
        <dbReference type="PIRSR" id="PIRSR634016-4"/>
    </source>
</evidence>
<dbReference type="GO" id="GO:0008270">
    <property type="term" value="F:zinc ion binding"/>
    <property type="evidence" value="ECO:0007669"/>
    <property type="project" value="UniProtKB-UniRule"/>
</dbReference>
<dbReference type="Pfam" id="PF01433">
    <property type="entry name" value="Peptidase_M1"/>
    <property type="match status" value="1"/>
</dbReference>
<feature type="transmembrane region" description="Helical" evidence="17">
    <location>
        <begin position="12"/>
        <end position="33"/>
    </location>
</feature>
<dbReference type="GO" id="GO:0042277">
    <property type="term" value="F:peptide binding"/>
    <property type="evidence" value="ECO:0007669"/>
    <property type="project" value="TreeGrafter"/>
</dbReference>
<evidence type="ECO:0000256" key="8">
    <source>
        <dbReference type="ARBA" id="ARBA00022833"/>
    </source>
</evidence>
<keyword evidence="11 17" id="KW-0482">Metalloprotease</keyword>
<reference evidence="21" key="1">
    <citation type="submission" date="2023-08" db="EMBL/GenBank/DDBJ databases">
        <authorList>
            <person name="Alioto T."/>
            <person name="Alioto T."/>
            <person name="Gomez Garrido J."/>
        </authorList>
    </citation>
    <scope>NUCLEOTIDE SEQUENCE</scope>
</reference>
<dbReference type="PANTHER" id="PTHR11533:SF259">
    <property type="entry name" value="AMINOPEPTIDASE"/>
    <property type="match status" value="1"/>
</dbReference>
<dbReference type="InterPro" id="IPR045357">
    <property type="entry name" value="Aminopeptidase_N-like_N"/>
</dbReference>
<dbReference type="InterPro" id="IPR024571">
    <property type="entry name" value="ERAP1-like_C_dom"/>
</dbReference>
<comment type="cofactor">
    <cofactor evidence="15 17">
        <name>Zn(2+)</name>
        <dbReference type="ChEBI" id="CHEBI:29105"/>
    </cofactor>
    <text evidence="15 17">Binds 1 zinc ion per subunit.</text>
</comment>
<dbReference type="InterPro" id="IPR027268">
    <property type="entry name" value="Peptidase_M4/M1_CTD_sf"/>
</dbReference>
<dbReference type="PANTHER" id="PTHR11533">
    <property type="entry name" value="PROTEASE M1 ZINC METALLOPROTEASE"/>
    <property type="match status" value="1"/>
</dbReference>
<evidence type="ECO:0000256" key="15">
    <source>
        <dbReference type="PIRSR" id="PIRSR634016-3"/>
    </source>
</evidence>
<evidence type="ECO:0000256" key="5">
    <source>
        <dbReference type="ARBA" id="ARBA00022692"/>
    </source>
</evidence>
<evidence type="ECO:0000259" key="20">
    <source>
        <dbReference type="Pfam" id="PF17900"/>
    </source>
</evidence>
<dbReference type="InterPro" id="IPR014782">
    <property type="entry name" value="Peptidase_M1_dom"/>
</dbReference>
<dbReference type="Gene3D" id="1.10.390.10">
    <property type="entry name" value="Neutral Protease Domain 2"/>
    <property type="match status" value="1"/>
</dbReference>
<keyword evidence="5 17" id="KW-0812">Transmembrane</keyword>
<keyword evidence="9" id="KW-0735">Signal-anchor</keyword>
<feature type="binding site" evidence="15">
    <location>
        <position position="405"/>
    </location>
    <ligand>
        <name>Zn(2+)</name>
        <dbReference type="ChEBI" id="CHEBI:29105"/>
        <note>catalytic</note>
    </ligand>
</feature>
<dbReference type="GO" id="GO:0005615">
    <property type="term" value="C:extracellular space"/>
    <property type="evidence" value="ECO:0007669"/>
    <property type="project" value="TreeGrafter"/>
</dbReference>
<comment type="similarity">
    <text evidence="2 17">Belongs to the peptidase M1 family.</text>
</comment>
<dbReference type="GO" id="GO:0005886">
    <property type="term" value="C:plasma membrane"/>
    <property type="evidence" value="ECO:0007669"/>
    <property type="project" value="TreeGrafter"/>
</dbReference>
<keyword evidence="22" id="KW-1185">Reference proteome</keyword>
<dbReference type="EC" id="3.4.11.-" evidence="17"/>
<protein>
    <recommendedName>
        <fullName evidence="17">Aminopeptidase</fullName>
        <ecNumber evidence="17">3.4.11.-</ecNumber>
    </recommendedName>
</protein>
<dbReference type="InterPro" id="IPR034016">
    <property type="entry name" value="M1_APN-typ"/>
</dbReference>
<dbReference type="InterPro" id="IPR042097">
    <property type="entry name" value="Aminopeptidase_N-like_N_sf"/>
</dbReference>
<dbReference type="AlphaFoldDB" id="A0AAV1F970"/>
<accession>A0AAV1F970</accession>
<evidence type="ECO:0000256" key="10">
    <source>
        <dbReference type="ARBA" id="ARBA00022989"/>
    </source>
</evidence>
<dbReference type="Gene3D" id="2.60.40.1910">
    <property type="match status" value="1"/>
</dbReference>
<dbReference type="Pfam" id="PF11838">
    <property type="entry name" value="ERAP1_C"/>
    <property type="match status" value="1"/>
</dbReference>
<evidence type="ECO:0000256" key="7">
    <source>
        <dbReference type="ARBA" id="ARBA00022801"/>
    </source>
</evidence>
<sequence>MPKTSPVSKAIAATFAVLTVGAIVGIVTMVIFYKVQISTMDPTPRPTFLPTTAAPPPVIRLPTDLIPHRYDLFFQPHLYTKIIQEVNVTSPNQTHLFTGNSTVHFHCVQTTRTIYLHSLDLDVSGPVVMDTDQNRRIHVLGMDNHEDTSNFLQIHLKDHLEAGGNYSLFLDFEGQLSEELVGMYVSTYTEGQPAHEDDTDADRFLVATHLQPGYARRVFPCFDEPEMKAEFYVTIIHRIDTTALGNSERAESNIIDEDWKYTRFHPTPTMSTYLLAFTVSEFTPVVSTNGRVSIRTYARPEATAKGHAKYAANITSTVLTFYEKKFEINYPQRTLDQIALPDMGPAAMENWGLITYEQGALLFEDGVSSALHKEWIVTIIAHELAHQWFGNLVTMKWWNDVWLNEGFASYMTYYSVDHAEPSFKMMDATVLSDLHVAFESDALTTSHPLSPPQEEVQQMDQIEQMFDSLTYTKGPFVLRMLADIVNERAFNKAINKYLSDFSYKNTDQDDLWDYMQKAVDEDGGHTNVAKVMDTWTKQNGYPVITINTTTGEIYQRHFLFNDTSESSQWWHIPIRVMSNGSQSDFVWLDTSDTVKKEEFVSKKGEWILANVNCFGYYRVNYNPENWERLFTQLEKDPQRIPLMNRGQLIDDAFNLARAKLVNVTLALNSTRFLFHETDYLPWESAVRNLQYFVLMFDRTEVYGPMQAYLREKVGGLYNHFQNLTDLSEVPEVHSEQHNQITAINVACSNGLPECVAMATKMYANWMESNSTNMIHPNLRSKIYCHAMAAGGKEEWEFAWNKFQTTSDTSEKDQLRKALACTKKIWLLNRYLEYTLDPEKIRLMDVAPTILYIAENVAGQALAWNFIRAHWDYVSKAHASALIMGVTSRFSTQFELEELERFSRDYSVDSESRAVQQAMEQTQVNIQWLSENKDAVLEWFERQTASKSG</sequence>
<name>A0AAV1F970_XYRNO</name>
<dbReference type="PRINTS" id="PR00756">
    <property type="entry name" value="ALADIPTASE"/>
</dbReference>
<evidence type="ECO:0000313" key="21">
    <source>
        <dbReference type="EMBL" id="CAJ1057506.1"/>
    </source>
</evidence>
<evidence type="ECO:0000259" key="19">
    <source>
        <dbReference type="Pfam" id="PF11838"/>
    </source>
</evidence>
<evidence type="ECO:0000256" key="1">
    <source>
        <dbReference type="ARBA" id="ARBA00004606"/>
    </source>
</evidence>